<evidence type="ECO:0000313" key="2">
    <source>
        <dbReference type="EMBL" id="SAL62569.1"/>
    </source>
</evidence>
<dbReference type="Proteomes" id="UP000055019">
    <property type="component" value="Unassembled WGS sequence"/>
</dbReference>
<evidence type="ECO:0000256" key="1">
    <source>
        <dbReference type="SAM" id="MobiDB-lite"/>
    </source>
</evidence>
<dbReference type="AlphaFoldDB" id="A0A158J2H4"/>
<feature type="region of interest" description="Disordered" evidence="1">
    <location>
        <begin position="23"/>
        <end position="51"/>
    </location>
</feature>
<organism evidence="2 3">
    <name type="scientific">Caballeronia arvi</name>
    <dbReference type="NCBI Taxonomy" id="1777135"/>
    <lineage>
        <taxon>Bacteria</taxon>
        <taxon>Pseudomonadati</taxon>
        <taxon>Pseudomonadota</taxon>
        <taxon>Betaproteobacteria</taxon>
        <taxon>Burkholderiales</taxon>
        <taxon>Burkholderiaceae</taxon>
        <taxon>Caballeronia</taxon>
    </lineage>
</organism>
<evidence type="ECO:0000313" key="3">
    <source>
        <dbReference type="Proteomes" id="UP000055019"/>
    </source>
</evidence>
<dbReference type="EMBL" id="FCOM02000012">
    <property type="protein sequence ID" value="SAL62569.1"/>
    <property type="molecule type" value="Genomic_DNA"/>
</dbReference>
<name>A0A158J2H4_9BURK</name>
<sequence length="51" mass="5697">MRTDDDIKQDVEYELKWDPDIVAEGREGTQHQTGGTLGALDGRLYGQSDLC</sequence>
<protein>
    <submittedName>
        <fullName evidence="2">Uncharacterized protein</fullName>
    </submittedName>
</protein>
<dbReference type="OrthoDB" id="870892at2"/>
<gene>
    <name evidence="2" type="ORF">AWB74_03231</name>
</gene>
<keyword evidence="3" id="KW-1185">Reference proteome</keyword>
<accession>A0A158J2H4</accession>
<proteinExistence type="predicted"/>
<reference evidence="2" key="1">
    <citation type="submission" date="2016-01" db="EMBL/GenBank/DDBJ databases">
        <authorList>
            <person name="Peeters C."/>
        </authorList>
    </citation>
    <scope>NUCLEOTIDE SEQUENCE [LARGE SCALE GENOMIC DNA]</scope>
    <source>
        <strain evidence="2">LMG 29317</strain>
    </source>
</reference>
<dbReference type="RefSeq" id="WP_160110262.1">
    <property type="nucleotide sequence ID" value="NZ_FCOM02000012.1"/>
</dbReference>
<comment type="caution">
    <text evidence="2">The sequence shown here is derived from an EMBL/GenBank/DDBJ whole genome shotgun (WGS) entry which is preliminary data.</text>
</comment>